<proteinExistence type="predicted"/>
<evidence type="ECO:0000256" key="1">
    <source>
        <dbReference type="SAM" id="MobiDB-lite"/>
    </source>
</evidence>
<feature type="compositionally biased region" description="Pro residues" evidence="1">
    <location>
        <begin position="173"/>
        <end position="182"/>
    </location>
</feature>
<feature type="region of interest" description="Disordered" evidence="1">
    <location>
        <begin position="348"/>
        <end position="370"/>
    </location>
</feature>
<feature type="region of interest" description="Disordered" evidence="1">
    <location>
        <begin position="247"/>
        <end position="319"/>
    </location>
</feature>
<organism evidence="3 4">
    <name type="scientific">Pleodorina starrii</name>
    <dbReference type="NCBI Taxonomy" id="330485"/>
    <lineage>
        <taxon>Eukaryota</taxon>
        <taxon>Viridiplantae</taxon>
        <taxon>Chlorophyta</taxon>
        <taxon>core chlorophytes</taxon>
        <taxon>Chlorophyceae</taxon>
        <taxon>CS clade</taxon>
        <taxon>Chlamydomonadales</taxon>
        <taxon>Volvocaceae</taxon>
        <taxon>Pleodorina</taxon>
    </lineage>
</organism>
<evidence type="ECO:0000256" key="2">
    <source>
        <dbReference type="SAM" id="Phobius"/>
    </source>
</evidence>
<feature type="compositionally biased region" description="Polar residues" evidence="1">
    <location>
        <begin position="420"/>
        <end position="441"/>
    </location>
</feature>
<feature type="region of interest" description="Disordered" evidence="1">
    <location>
        <begin position="958"/>
        <end position="988"/>
    </location>
</feature>
<evidence type="ECO:0000313" key="3">
    <source>
        <dbReference type="EMBL" id="GLC48515.1"/>
    </source>
</evidence>
<feature type="region of interest" description="Disordered" evidence="1">
    <location>
        <begin position="49"/>
        <end position="74"/>
    </location>
</feature>
<feature type="transmembrane region" description="Helical" evidence="2">
    <location>
        <begin position="691"/>
        <end position="710"/>
    </location>
</feature>
<keyword evidence="2" id="KW-0812">Transmembrane</keyword>
<accession>A0A9W6BB35</accession>
<keyword evidence="4" id="KW-1185">Reference proteome</keyword>
<protein>
    <submittedName>
        <fullName evidence="3">Uncharacterized protein</fullName>
    </submittedName>
</protein>
<feature type="compositionally biased region" description="Gly residues" evidence="1">
    <location>
        <begin position="259"/>
        <end position="281"/>
    </location>
</feature>
<feature type="region of interest" description="Disordered" evidence="1">
    <location>
        <begin position="169"/>
        <end position="232"/>
    </location>
</feature>
<evidence type="ECO:0000313" key="4">
    <source>
        <dbReference type="Proteomes" id="UP001165080"/>
    </source>
</evidence>
<comment type="caution">
    <text evidence="3">The sequence shown here is derived from an EMBL/GenBank/DDBJ whole genome shotgun (WGS) entry which is preliminary data.</text>
</comment>
<reference evidence="3 4" key="1">
    <citation type="journal article" date="2023" name="Commun. Biol.">
        <title>Reorganization of the ancestral sex-determining regions during the evolution of trioecy in Pleodorina starrii.</title>
        <authorList>
            <person name="Takahashi K."/>
            <person name="Suzuki S."/>
            <person name="Kawai-Toyooka H."/>
            <person name="Yamamoto K."/>
            <person name="Hamaji T."/>
            <person name="Ootsuki R."/>
            <person name="Yamaguchi H."/>
            <person name="Kawachi M."/>
            <person name="Higashiyama T."/>
            <person name="Nozaki H."/>
        </authorList>
    </citation>
    <scope>NUCLEOTIDE SEQUENCE [LARGE SCALE GENOMIC DNA]</scope>
    <source>
        <strain evidence="3 4">NIES-4479</strain>
    </source>
</reference>
<keyword evidence="2" id="KW-0472">Membrane</keyword>
<keyword evidence="2" id="KW-1133">Transmembrane helix</keyword>
<feature type="transmembrane region" description="Helical" evidence="2">
    <location>
        <begin position="659"/>
        <end position="679"/>
    </location>
</feature>
<sequence>MKEAQTKRKLSRILQPVARTSFQVGGEGAASTSSAAAAAAAAAVAVAGSPQRTPSPMMLLSRSPSPAAKEGRNSRRLSVLSKAMSLQQYLQLQPVLMGTKPLTTEVIKPEDGSGRTSPAQLLFTSYDPAAKSRCQSPAADNVSSGNITEKALPVNVQNAGVRRYKVSGAAPPVAAPPTPAAAPPAQDTRRAGLEQGSSPGARGLEPWLQRGSPAGDELSSQTGITIEAAPDSGVKRPALRSMKVALPDYDDSSELRGSAGPGASGGGDGGRCLGGGGGGGRPVAEATETLPYTAASSGYSRENGHGGNGGSGSWWPNPSLFRAPPGSQLRLPPSVTSVTARLSSRFQWTRSESRSYGGTRAGDDRGSSSSGPYGVVMHYNVLAVGSGLLDGFGEAPEAEESTESARVAKALLQPMAPLLDSQSRPPSASSRWQDKSQQTSFRLTHGHALRTTNFMMTNSEDIESGDTYGGGGPPGGGQRFHSHVVVISDSSKGGARDVPEGGGSFPESPFSLPGAATRIPRGPSEVQQQGLKGLDERSYGGGLQQLPTRSQQLEQDVVKGATPPDGVDRRLVPLYPGKQVPMYMLRYRPGCWPLRYRITPPVYVLARFEFLFELGIGGEGTGRQHNRETMAVLSIEVANITHKVFLAVFFALLGLHARSVLQLVLLVLLQTVMVVYVTVWRPYQEWQRQVVESLCYGLVLVIFVCAFVLIDSKPDNDAPTTWIMIACFFLSALSVITYELWHMLISLAGLFQKAKGWIKEKLEKLRGGRQQQQQQQQQQHAAGQSCAIEEMECGGGDGAATASTSAASAGATAHGNALAMRANANATEGPSSVTAADNKDAGRSSMSVNEGSSGGATLLQARSTAMPPSPRLLEPLPEAVRLRASTALGAPPAFLLTPRSGGPPPAALGTSAASKVAPLPDPAPSHAPLPPTVLPAFVSRHPGNPAAALGALASKVAPLSDPAPSRAARPVNRRPGRSSLMASAPNNMGLSPAPAALRMSMAGESAVRASRKVLQPYAVAPALAELQSVLGSSFPEAALNYIASVPHPTEGAADSGGAARPPVQRGPEK</sequence>
<feature type="region of interest" description="Disordered" evidence="1">
    <location>
        <begin position="899"/>
        <end position="927"/>
    </location>
</feature>
<dbReference type="Proteomes" id="UP001165080">
    <property type="component" value="Unassembled WGS sequence"/>
</dbReference>
<dbReference type="EMBL" id="BRXU01000001">
    <property type="protein sequence ID" value="GLC48515.1"/>
    <property type="molecule type" value="Genomic_DNA"/>
</dbReference>
<feature type="compositionally biased region" description="Polar residues" evidence="1">
    <location>
        <begin position="825"/>
        <end position="835"/>
    </location>
</feature>
<feature type="region of interest" description="Disordered" evidence="1">
    <location>
        <begin position="825"/>
        <end position="854"/>
    </location>
</feature>
<feature type="compositionally biased region" description="Low complexity" evidence="1">
    <location>
        <begin position="49"/>
        <end position="66"/>
    </location>
</feature>
<feature type="region of interest" description="Disordered" evidence="1">
    <location>
        <begin position="1046"/>
        <end position="1069"/>
    </location>
</feature>
<gene>
    <name evidence="3" type="primary">PLEST001061</name>
    <name evidence="3" type="ORF">PLESTB_000106500</name>
</gene>
<feature type="region of interest" description="Disordered" evidence="1">
    <location>
        <begin position="418"/>
        <end position="441"/>
    </location>
</feature>
<feature type="transmembrane region" description="Helical" evidence="2">
    <location>
        <begin position="722"/>
        <end position="751"/>
    </location>
</feature>
<name>A0A9W6BB35_9CHLO</name>
<dbReference type="AlphaFoldDB" id="A0A9W6BB35"/>